<protein>
    <recommendedName>
        <fullName evidence="1">DUF4440 domain-containing protein</fullName>
    </recommendedName>
</protein>
<dbReference type="AlphaFoldDB" id="A0A059F6U3"/>
<evidence type="ECO:0000313" key="2">
    <source>
        <dbReference type="EMBL" id="KCZ83801.1"/>
    </source>
</evidence>
<dbReference type="STRING" id="1280952.HJA_16964"/>
<dbReference type="Gene3D" id="3.10.450.50">
    <property type="match status" value="1"/>
</dbReference>
<gene>
    <name evidence="2" type="ORF">HJA_16964</name>
</gene>
<dbReference type="PATRIC" id="fig|1280952.3.peg.3395"/>
<organism evidence="2 3">
    <name type="scientific">Hyphomonas jannaschiana VP2</name>
    <dbReference type="NCBI Taxonomy" id="1280952"/>
    <lineage>
        <taxon>Bacteria</taxon>
        <taxon>Pseudomonadati</taxon>
        <taxon>Pseudomonadota</taxon>
        <taxon>Alphaproteobacteria</taxon>
        <taxon>Hyphomonadales</taxon>
        <taxon>Hyphomonadaceae</taxon>
        <taxon>Hyphomonas</taxon>
    </lineage>
</organism>
<dbReference type="EMBL" id="ARYJ01000018">
    <property type="protein sequence ID" value="KCZ83801.1"/>
    <property type="molecule type" value="Genomic_DNA"/>
</dbReference>
<name>A0A059F6U3_9PROT</name>
<reference evidence="2 3" key="1">
    <citation type="journal article" date="2014" name="Antonie Van Leeuwenhoek">
        <title>Hyphomonas beringensis sp. nov. and Hyphomonas chukchiensis sp. nov., isolated from surface seawater of the Bering Sea and Chukchi Sea.</title>
        <authorList>
            <person name="Li C."/>
            <person name="Lai Q."/>
            <person name="Li G."/>
            <person name="Dong C."/>
            <person name="Wang J."/>
            <person name="Liao Y."/>
            <person name="Shao Z."/>
        </authorList>
    </citation>
    <scope>NUCLEOTIDE SEQUENCE [LARGE SCALE GENOMIC DNA]</scope>
    <source>
        <strain evidence="2 3">VP2</strain>
    </source>
</reference>
<keyword evidence="3" id="KW-1185">Reference proteome</keyword>
<dbReference type="InterPro" id="IPR032710">
    <property type="entry name" value="NTF2-like_dom_sf"/>
</dbReference>
<dbReference type="SUPFAM" id="SSF54427">
    <property type="entry name" value="NTF2-like"/>
    <property type="match status" value="1"/>
</dbReference>
<sequence length="145" mass="16385">MSDLNSRGVMKAIYDVISQPSGKRDWESIRHLYHPRATMTRTGVAIDTLPANQCLTFDEYVKAAEENLAGASFKETEIGHECARLGAVAQVRSVYETIYRVGDREIHSRGVNFITMVRLADTWQIISIAWDNERAGVTIPDEWLN</sequence>
<dbReference type="OrthoDB" id="8754772at2"/>
<dbReference type="RefSeq" id="WP_035584734.1">
    <property type="nucleotide sequence ID" value="NZ_ARYJ01000018.1"/>
</dbReference>
<evidence type="ECO:0000313" key="3">
    <source>
        <dbReference type="Proteomes" id="UP000024816"/>
    </source>
</evidence>
<evidence type="ECO:0000259" key="1">
    <source>
        <dbReference type="Pfam" id="PF14534"/>
    </source>
</evidence>
<feature type="domain" description="DUF4440" evidence="1">
    <location>
        <begin position="23"/>
        <end position="125"/>
    </location>
</feature>
<accession>A0A059F6U3</accession>
<proteinExistence type="predicted"/>
<dbReference type="InterPro" id="IPR027843">
    <property type="entry name" value="DUF4440"/>
</dbReference>
<dbReference type="Proteomes" id="UP000024816">
    <property type="component" value="Unassembled WGS sequence"/>
</dbReference>
<comment type="caution">
    <text evidence="2">The sequence shown here is derived from an EMBL/GenBank/DDBJ whole genome shotgun (WGS) entry which is preliminary data.</text>
</comment>
<dbReference type="Pfam" id="PF14534">
    <property type="entry name" value="DUF4440"/>
    <property type="match status" value="1"/>
</dbReference>